<keyword evidence="1" id="KW-0812">Transmembrane</keyword>
<dbReference type="RefSeq" id="WP_018746280.1">
    <property type="nucleotide sequence ID" value="NZ_BSOZ01000001.1"/>
</dbReference>
<feature type="transmembrane region" description="Helical" evidence="1">
    <location>
        <begin position="109"/>
        <end position="128"/>
    </location>
</feature>
<dbReference type="Pfam" id="PF06580">
    <property type="entry name" value="His_kinase"/>
    <property type="match status" value="1"/>
</dbReference>
<evidence type="ECO:0000259" key="2">
    <source>
        <dbReference type="Pfam" id="PF06580"/>
    </source>
</evidence>
<keyword evidence="1" id="KW-1133">Transmembrane helix</keyword>
<protein>
    <submittedName>
        <fullName evidence="3">Alginate biosynthesis protein AlgZ/FimS</fullName>
    </submittedName>
</protein>
<dbReference type="EMBL" id="BSOZ01000001">
    <property type="protein sequence ID" value="GLS02987.1"/>
    <property type="molecule type" value="Genomic_DNA"/>
</dbReference>
<name>A0ABQ6BNY5_9NEIS</name>
<dbReference type="PANTHER" id="PTHR34220:SF7">
    <property type="entry name" value="SENSOR HISTIDINE KINASE YPDA"/>
    <property type="match status" value="1"/>
</dbReference>
<dbReference type="Proteomes" id="UP001156836">
    <property type="component" value="Unassembled WGS sequence"/>
</dbReference>
<evidence type="ECO:0000313" key="4">
    <source>
        <dbReference type="Proteomes" id="UP001156836"/>
    </source>
</evidence>
<reference evidence="4" key="1">
    <citation type="journal article" date="2019" name="Int. J. Syst. Evol. Microbiol.">
        <title>The Global Catalogue of Microorganisms (GCM) 10K type strain sequencing project: providing services to taxonomists for standard genome sequencing and annotation.</title>
        <authorList>
            <consortium name="The Broad Institute Genomics Platform"/>
            <consortium name="The Broad Institute Genome Sequencing Center for Infectious Disease"/>
            <person name="Wu L."/>
            <person name="Ma J."/>
        </authorList>
    </citation>
    <scope>NUCLEOTIDE SEQUENCE [LARGE SCALE GENOMIC DNA]</scope>
    <source>
        <strain evidence="4">NBRC 104970</strain>
    </source>
</reference>
<dbReference type="InterPro" id="IPR050640">
    <property type="entry name" value="Bact_2-comp_sensor_kinase"/>
</dbReference>
<organism evidence="3 4">
    <name type="scientific">Chitiniphilus shinanonensis</name>
    <dbReference type="NCBI Taxonomy" id="553088"/>
    <lineage>
        <taxon>Bacteria</taxon>
        <taxon>Pseudomonadati</taxon>
        <taxon>Pseudomonadota</taxon>
        <taxon>Betaproteobacteria</taxon>
        <taxon>Neisseriales</taxon>
        <taxon>Chitinibacteraceae</taxon>
        <taxon>Chitiniphilus</taxon>
    </lineage>
</organism>
<feature type="transmembrane region" description="Helical" evidence="1">
    <location>
        <begin position="53"/>
        <end position="73"/>
    </location>
</feature>
<proteinExistence type="predicted"/>
<feature type="transmembrane region" description="Helical" evidence="1">
    <location>
        <begin position="18"/>
        <end position="41"/>
    </location>
</feature>
<dbReference type="InterPro" id="IPR010559">
    <property type="entry name" value="Sig_transdc_His_kin_internal"/>
</dbReference>
<dbReference type="InterPro" id="IPR036890">
    <property type="entry name" value="HATPase_C_sf"/>
</dbReference>
<feature type="domain" description="Signal transduction histidine kinase internal region" evidence="2">
    <location>
        <begin position="142"/>
        <end position="220"/>
    </location>
</feature>
<evidence type="ECO:0000256" key="1">
    <source>
        <dbReference type="SAM" id="Phobius"/>
    </source>
</evidence>
<dbReference type="SUPFAM" id="SSF55874">
    <property type="entry name" value="ATPase domain of HSP90 chaperone/DNA topoisomerase II/histidine kinase"/>
    <property type="match status" value="1"/>
</dbReference>
<accession>A0ABQ6BNY5</accession>
<gene>
    <name evidence="3" type="primary">algZ</name>
    <name evidence="3" type="ORF">GCM10007860_01300</name>
</gene>
<dbReference type="Gene3D" id="3.30.565.10">
    <property type="entry name" value="Histidine kinase-like ATPase, C-terminal domain"/>
    <property type="match status" value="1"/>
</dbReference>
<sequence length="345" mass="38497">MNPATEPDLLPDFRNMGVILRILVFAHLALFVYSLIGLANWSTWAQRFSDSVLWLEFSLLPALLLLGLASPLLGRLPYNYGAAGVCLLAMVGGSIGRAVVLPVEGGEQLLLAGAMAILAVSLTLLGYFRLKQRSLSPRLSEARLAALQSRIRPHFFFNSLNAVLSLIRSEPIKAEQMLEDLADLFRVLMKDNRQLARLDREVDLTKRYLNIEAVRLGPRLKVDWHIDNMPGDAAVPPLMLQPLVENAIYHGIEPALEPAPIQVNIFRIRDQLHLDVRNPLPPVDAVRQHQGNGIALENIRERLLLHFDAEANLTTQAVNGYYQVHIVVPYREIAHDDAIAPFSGR</sequence>
<dbReference type="PANTHER" id="PTHR34220">
    <property type="entry name" value="SENSOR HISTIDINE KINASE YPDA"/>
    <property type="match status" value="1"/>
</dbReference>
<feature type="transmembrane region" description="Helical" evidence="1">
    <location>
        <begin position="80"/>
        <end position="103"/>
    </location>
</feature>
<keyword evidence="1" id="KW-0472">Membrane</keyword>
<comment type="caution">
    <text evidence="3">The sequence shown here is derived from an EMBL/GenBank/DDBJ whole genome shotgun (WGS) entry which is preliminary data.</text>
</comment>
<evidence type="ECO:0000313" key="3">
    <source>
        <dbReference type="EMBL" id="GLS02987.1"/>
    </source>
</evidence>
<keyword evidence="4" id="KW-1185">Reference proteome</keyword>